<name>A0A6A6QAW8_9PEZI</name>
<dbReference type="EMBL" id="MU004202">
    <property type="protein sequence ID" value="KAF2488607.1"/>
    <property type="molecule type" value="Genomic_DNA"/>
</dbReference>
<reference evidence="1" key="1">
    <citation type="journal article" date="2020" name="Stud. Mycol.">
        <title>101 Dothideomycetes genomes: a test case for predicting lifestyles and emergence of pathogens.</title>
        <authorList>
            <person name="Haridas S."/>
            <person name="Albert R."/>
            <person name="Binder M."/>
            <person name="Bloem J."/>
            <person name="Labutti K."/>
            <person name="Salamov A."/>
            <person name="Andreopoulos B."/>
            <person name="Baker S."/>
            <person name="Barry K."/>
            <person name="Bills G."/>
            <person name="Bluhm B."/>
            <person name="Cannon C."/>
            <person name="Castanera R."/>
            <person name="Culley D."/>
            <person name="Daum C."/>
            <person name="Ezra D."/>
            <person name="Gonzalez J."/>
            <person name="Henrissat B."/>
            <person name="Kuo A."/>
            <person name="Liang C."/>
            <person name="Lipzen A."/>
            <person name="Lutzoni F."/>
            <person name="Magnuson J."/>
            <person name="Mondo S."/>
            <person name="Nolan M."/>
            <person name="Ohm R."/>
            <person name="Pangilinan J."/>
            <person name="Park H.-J."/>
            <person name="Ramirez L."/>
            <person name="Alfaro M."/>
            <person name="Sun H."/>
            <person name="Tritt A."/>
            <person name="Yoshinaga Y."/>
            <person name="Zwiers L.-H."/>
            <person name="Turgeon B."/>
            <person name="Goodwin S."/>
            <person name="Spatafora J."/>
            <person name="Crous P."/>
            <person name="Grigoriev I."/>
        </authorList>
    </citation>
    <scope>NUCLEOTIDE SEQUENCE</scope>
    <source>
        <strain evidence="1">CBS 269.34</strain>
    </source>
</reference>
<evidence type="ECO:0000313" key="1">
    <source>
        <dbReference type="EMBL" id="KAF2488607.1"/>
    </source>
</evidence>
<organism evidence="1 2">
    <name type="scientific">Lophium mytilinum</name>
    <dbReference type="NCBI Taxonomy" id="390894"/>
    <lineage>
        <taxon>Eukaryota</taxon>
        <taxon>Fungi</taxon>
        <taxon>Dikarya</taxon>
        <taxon>Ascomycota</taxon>
        <taxon>Pezizomycotina</taxon>
        <taxon>Dothideomycetes</taxon>
        <taxon>Pleosporomycetidae</taxon>
        <taxon>Mytilinidiales</taxon>
        <taxon>Mytilinidiaceae</taxon>
        <taxon>Lophium</taxon>
    </lineage>
</organism>
<dbReference type="OrthoDB" id="4293734at2759"/>
<dbReference type="AlphaFoldDB" id="A0A6A6QAW8"/>
<protein>
    <submittedName>
        <fullName evidence="1">Uncharacterized protein</fullName>
    </submittedName>
</protein>
<evidence type="ECO:0000313" key="2">
    <source>
        <dbReference type="Proteomes" id="UP000799750"/>
    </source>
</evidence>
<sequence length="124" mass="14052">MVSRTVKGPLTLQLIRKFVLKLTTNQPGKPKPTKRTVSDYIGDMKTPKFYWNKGDWSQCHGDNKGTTGGNYTTETMISSTTPEKYLVRVCQLKKPIVKFEMPALDHDGIPTNEEVLKELQVQIP</sequence>
<accession>A0A6A6QAW8</accession>
<gene>
    <name evidence="1" type="ORF">BU16DRAFT_568130</name>
</gene>
<keyword evidence="2" id="KW-1185">Reference proteome</keyword>
<proteinExistence type="predicted"/>
<dbReference type="Proteomes" id="UP000799750">
    <property type="component" value="Unassembled WGS sequence"/>
</dbReference>